<dbReference type="InterPro" id="IPR052562">
    <property type="entry name" value="Ketohexokinase-related"/>
</dbReference>
<dbReference type="InterPro" id="IPR034093">
    <property type="entry name" value="KHK"/>
</dbReference>
<accession>A0AAD4K1Q3</accession>
<dbReference type="Pfam" id="PF00294">
    <property type="entry name" value="PfkB"/>
    <property type="match status" value="1"/>
</dbReference>
<dbReference type="InterPro" id="IPR011611">
    <property type="entry name" value="PfkB_dom"/>
</dbReference>
<feature type="domain" description="Carbohydrate kinase PfkB" evidence="1">
    <location>
        <begin position="233"/>
        <end position="305"/>
    </location>
</feature>
<keyword evidence="3" id="KW-1185">Reference proteome</keyword>
<dbReference type="EMBL" id="JAJJHW010002585">
    <property type="protein sequence ID" value="KAH8371656.1"/>
    <property type="molecule type" value="Genomic_DNA"/>
</dbReference>
<dbReference type="PANTHER" id="PTHR42774">
    <property type="entry name" value="PHOSPHOTRANSFERASE SYSTEM TRANSPORT PROTEIN"/>
    <property type="match status" value="1"/>
</dbReference>
<evidence type="ECO:0000259" key="1">
    <source>
        <dbReference type="Pfam" id="PF00294"/>
    </source>
</evidence>
<dbReference type="CDD" id="cd01939">
    <property type="entry name" value="Ketohexokinase"/>
    <property type="match status" value="1"/>
</dbReference>
<dbReference type="SUPFAM" id="SSF53613">
    <property type="entry name" value="Ribokinase-like"/>
    <property type="match status" value="1"/>
</dbReference>
<feature type="non-terminal residue" evidence="2">
    <location>
        <position position="376"/>
    </location>
</feature>
<name>A0AAD4K1Q3_9MUSC</name>
<reference evidence="2" key="1">
    <citation type="journal article" date="2021" name="Mol. Ecol. Resour.">
        <title>Phylogenomic analyses of the genus Drosophila reveals genomic signals of climate adaptation.</title>
        <authorList>
            <person name="Li F."/>
            <person name="Rane R.V."/>
            <person name="Luria V."/>
            <person name="Xiong Z."/>
            <person name="Chen J."/>
            <person name="Li Z."/>
            <person name="Catullo R.A."/>
            <person name="Griffin P.C."/>
            <person name="Schiffer M."/>
            <person name="Pearce S."/>
            <person name="Lee S.F."/>
            <person name="McElroy K."/>
            <person name="Stocker A."/>
            <person name="Shirriffs J."/>
            <person name="Cockerell F."/>
            <person name="Coppin C."/>
            <person name="Sgro C.M."/>
            <person name="Karger A."/>
            <person name="Cain J.W."/>
            <person name="Weber J.A."/>
            <person name="Santpere G."/>
            <person name="Kirschner M.W."/>
            <person name="Hoffmann A.A."/>
            <person name="Oakeshott J.G."/>
            <person name="Zhang G."/>
        </authorList>
    </citation>
    <scope>NUCLEOTIDE SEQUENCE</scope>
    <source>
        <strain evidence="2">BGI-SZ-2011g</strain>
    </source>
</reference>
<dbReference type="Gene3D" id="3.40.1190.20">
    <property type="match status" value="1"/>
</dbReference>
<organism evidence="2 3">
    <name type="scientific">Drosophila rubida</name>
    <dbReference type="NCBI Taxonomy" id="30044"/>
    <lineage>
        <taxon>Eukaryota</taxon>
        <taxon>Metazoa</taxon>
        <taxon>Ecdysozoa</taxon>
        <taxon>Arthropoda</taxon>
        <taxon>Hexapoda</taxon>
        <taxon>Insecta</taxon>
        <taxon>Pterygota</taxon>
        <taxon>Neoptera</taxon>
        <taxon>Endopterygota</taxon>
        <taxon>Diptera</taxon>
        <taxon>Brachycera</taxon>
        <taxon>Muscomorpha</taxon>
        <taxon>Ephydroidea</taxon>
        <taxon>Drosophilidae</taxon>
        <taxon>Drosophila</taxon>
    </lineage>
</organism>
<dbReference type="AlphaFoldDB" id="A0AAD4K1Q3"/>
<proteinExistence type="predicted"/>
<dbReference type="GO" id="GO:0004454">
    <property type="term" value="F:ketohexokinase activity"/>
    <property type="evidence" value="ECO:0007669"/>
    <property type="project" value="InterPro"/>
</dbReference>
<evidence type="ECO:0000313" key="3">
    <source>
        <dbReference type="Proteomes" id="UP001200034"/>
    </source>
</evidence>
<gene>
    <name evidence="2" type="ORF">KR093_008361</name>
</gene>
<protein>
    <recommendedName>
        <fullName evidence="1">Carbohydrate kinase PfkB domain-containing protein</fullName>
    </recommendedName>
</protein>
<dbReference type="InterPro" id="IPR029056">
    <property type="entry name" value="Ribokinase-like"/>
</dbReference>
<sequence>MNQYKALSVTKPVLCVGTLSLDLLTMCNELPEPGGFIDSLETYWQRGGHSSTVSFVLSLLSAQSEFLGMLSRTPLLSAIITEMQGRGIEMMHCPKTDDDPGFSTVIMAKKTGASSIIHCNRRFAYCTYADFKQLDLSTFGWVHFEANNVGETLKMVRAVLDYNNGRKEPILTSLRVNSKYWEHRCLIDMCDFVLFSRQLAMQLGWRSARETCEQLDFDLRMPRSIHIKRPCYICSWGPKGAGCLTGDGVYHNMPPYKPAKIVSTHGAGACFTAAFIYATYIRDMNLSDAVEFANRVAGHKIGNFGYNHIARLNIYPSNVSKLDGDMALVHYSEDSEDEQVICRKYMNRKVKYSDGKYATQLLESPYTPLATTPLDD</sequence>
<dbReference type="Proteomes" id="UP001200034">
    <property type="component" value="Unassembled WGS sequence"/>
</dbReference>
<dbReference type="GO" id="GO:0006000">
    <property type="term" value="P:fructose metabolic process"/>
    <property type="evidence" value="ECO:0007669"/>
    <property type="project" value="InterPro"/>
</dbReference>
<dbReference type="PANTHER" id="PTHR42774:SF3">
    <property type="entry name" value="KETOHEXOKINASE"/>
    <property type="match status" value="1"/>
</dbReference>
<comment type="caution">
    <text evidence="2">The sequence shown here is derived from an EMBL/GenBank/DDBJ whole genome shotgun (WGS) entry which is preliminary data.</text>
</comment>
<evidence type="ECO:0000313" key="2">
    <source>
        <dbReference type="EMBL" id="KAH8371656.1"/>
    </source>
</evidence>